<keyword evidence="7 14" id="KW-0249">Electron transport</keyword>
<evidence type="ECO:0000256" key="11">
    <source>
        <dbReference type="ARBA" id="ARBA00023157"/>
    </source>
</evidence>
<dbReference type="NCBIfam" id="NF002485">
    <property type="entry name" value="PRK01749.1"/>
    <property type="match status" value="1"/>
</dbReference>
<accession>A0ABQ1J4P0</accession>
<feature type="disulfide bond" description="Redox-active" evidence="14">
    <location>
        <begin position="104"/>
        <end position="130"/>
    </location>
</feature>
<comment type="subcellular location">
    <subcellularLocation>
        <location evidence="1">Cell inner membrane</location>
        <topology evidence="1">Multi-pass membrane protein</topology>
    </subcellularLocation>
    <subcellularLocation>
        <location evidence="14">Cell membrane</location>
        <topology evidence="14">Multi-pass membrane protein</topology>
    </subcellularLocation>
</comment>
<dbReference type="Pfam" id="PF02600">
    <property type="entry name" value="DsbB"/>
    <property type="match status" value="1"/>
</dbReference>
<evidence type="ECO:0000256" key="6">
    <source>
        <dbReference type="ARBA" id="ARBA00022692"/>
    </source>
</evidence>
<keyword evidence="13 14" id="KW-0676">Redox-active center</keyword>
<evidence type="ECO:0000256" key="4">
    <source>
        <dbReference type="ARBA" id="ARBA00022475"/>
    </source>
</evidence>
<evidence type="ECO:0000256" key="14">
    <source>
        <dbReference type="HAMAP-Rule" id="MF_00286"/>
    </source>
</evidence>
<keyword evidence="8 14" id="KW-1133">Transmembrane helix</keyword>
<keyword evidence="17" id="KW-1185">Reference proteome</keyword>
<gene>
    <name evidence="14 16" type="primary">dsbB</name>
    <name evidence="16" type="ORF">GCM10011607_19150</name>
</gene>
<comment type="similarity">
    <text evidence="2 14">Belongs to the DsbB family.</text>
</comment>
<dbReference type="InterPro" id="IPR003752">
    <property type="entry name" value="DiS_bond_form_DsbB/BdbC"/>
</dbReference>
<protein>
    <recommendedName>
        <fullName evidence="14">Disulfide bond formation protein B</fullName>
    </recommendedName>
    <alternativeName>
        <fullName evidence="14">Disulfide oxidoreductase</fullName>
    </alternativeName>
</protein>
<keyword evidence="9 14" id="KW-0560">Oxidoreductase</keyword>
<evidence type="ECO:0000256" key="3">
    <source>
        <dbReference type="ARBA" id="ARBA00022448"/>
    </source>
</evidence>
<comment type="function">
    <text evidence="14">Required for disulfide bond formation in some periplasmic proteins. Acts by oxidizing the DsbA protein.</text>
</comment>
<keyword evidence="5" id="KW-0997">Cell inner membrane</keyword>
<evidence type="ECO:0000256" key="10">
    <source>
        <dbReference type="ARBA" id="ARBA00023136"/>
    </source>
</evidence>
<reference evidence="17" key="1">
    <citation type="journal article" date="2019" name="Int. J. Syst. Evol. Microbiol.">
        <title>The Global Catalogue of Microorganisms (GCM) 10K type strain sequencing project: providing services to taxonomists for standard genome sequencing and annotation.</title>
        <authorList>
            <consortium name="The Broad Institute Genomics Platform"/>
            <consortium name="The Broad Institute Genome Sequencing Center for Infectious Disease"/>
            <person name="Wu L."/>
            <person name="Ma J."/>
        </authorList>
    </citation>
    <scope>NUCLEOTIDE SEQUENCE [LARGE SCALE GENOMIC DNA]</scope>
    <source>
        <strain evidence="17">CGMCC 1.15339</strain>
    </source>
</reference>
<keyword evidence="10 14" id="KW-0472">Membrane</keyword>
<dbReference type="InterPro" id="IPR022920">
    <property type="entry name" value="Disulphide_bond_form_DsbB"/>
</dbReference>
<feature type="transmembrane region" description="Helical" evidence="15">
    <location>
        <begin position="37"/>
        <end position="60"/>
    </location>
</feature>
<dbReference type="Gene3D" id="1.20.1550.10">
    <property type="entry name" value="DsbB-like"/>
    <property type="match status" value="1"/>
</dbReference>
<evidence type="ECO:0000256" key="8">
    <source>
        <dbReference type="ARBA" id="ARBA00022989"/>
    </source>
</evidence>
<feature type="transmembrane region" description="Helical" evidence="15">
    <location>
        <begin position="142"/>
        <end position="165"/>
    </location>
</feature>
<dbReference type="PANTHER" id="PTHR36570">
    <property type="entry name" value="DISULFIDE BOND FORMATION PROTEIN B"/>
    <property type="match status" value="1"/>
</dbReference>
<dbReference type="InterPro" id="IPR050183">
    <property type="entry name" value="DsbB"/>
</dbReference>
<keyword evidence="11 14" id="KW-1015">Disulfide bond</keyword>
<feature type="topological domain" description="Cytoplasmic" evidence="14">
    <location>
        <begin position="1"/>
        <end position="13"/>
    </location>
</feature>
<evidence type="ECO:0000256" key="9">
    <source>
        <dbReference type="ARBA" id="ARBA00023002"/>
    </source>
</evidence>
<name>A0ABQ1J4P0_9GAMM</name>
<dbReference type="PANTHER" id="PTHR36570:SF2">
    <property type="entry name" value="DISULFIDE BOND FORMATION PROTEIN B"/>
    <property type="match status" value="1"/>
</dbReference>
<feature type="topological domain" description="Cytoplasmic" evidence="14">
    <location>
        <begin position="164"/>
        <end position="173"/>
    </location>
</feature>
<evidence type="ECO:0000313" key="16">
    <source>
        <dbReference type="EMBL" id="GGB58694.1"/>
    </source>
</evidence>
<evidence type="ECO:0000256" key="12">
    <source>
        <dbReference type="ARBA" id="ARBA00023186"/>
    </source>
</evidence>
<keyword evidence="12 14" id="KW-0143">Chaperone</keyword>
<feature type="topological domain" description="Periplasmic" evidence="14">
    <location>
        <begin position="90"/>
        <end position="144"/>
    </location>
</feature>
<keyword evidence="4 14" id="KW-1003">Cell membrane</keyword>
<feature type="transmembrane region" description="Helical" evidence="15">
    <location>
        <begin position="12"/>
        <end position="31"/>
    </location>
</feature>
<sequence length="173" mass="19551">MLRLQHFCHSRISWGLLALSGVGLELAALYFQYIMDLAPCVMCIYIRVAVLGLILAGLIGMLQPKRWFIRFVGISSWLVSSIWGLRLAYDLNDMQVNPSPFATCSFYPEFPSFMPLDVWLPSVFSPTGMCSDSVWTFLSVSMAQWMMVCFAVYILLALIVLFPALTRSKTSNK</sequence>
<feature type="disulfide bond" description="Redox-active" evidence="14">
    <location>
        <begin position="40"/>
        <end position="43"/>
    </location>
</feature>
<proteinExistence type="inferred from homology"/>
<keyword evidence="3 14" id="KW-0813">Transport</keyword>
<evidence type="ECO:0000256" key="5">
    <source>
        <dbReference type="ARBA" id="ARBA00022519"/>
    </source>
</evidence>
<evidence type="ECO:0000256" key="7">
    <source>
        <dbReference type="ARBA" id="ARBA00022982"/>
    </source>
</evidence>
<evidence type="ECO:0000256" key="2">
    <source>
        <dbReference type="ARBA" id="ARBA00008823"/>
    </source>
</evidence>
<keyword evidence="6 14" id="KW-0812">Transmembrane</keyword>
<evidence type="ECO:0000256" key="15">
    <source>
        <dbReference type="SAM" id="Phobius"/>
    </source>
</evidence>
<comment type="caution">
    <text evidence="14">Lacks conserved residue(s) required for the propagation of feature annotation.</text>
</comment>
<dbReference type="InterPro" id="IPR023380">
    <property type="entry name" value="DsbB-like_sf"/>
</dbReference>
<evidence type="ECO:0000256" key="13">
    <source>
        <dbReference type="ARBA" id="ARBA00023284"/>
    </source>
</evidence>
<feature type="topological domain" description="Periplasmic" evidence="14">
    <location>
        <begin position="31"/>
        <end position="48"/>
    </location>
</feature>
<dbReference type="Proteomes" id="UP000617555">
    <property type="component" value="Unassembled WGS sequence"/>
</dbReference>
<feature type="transmembrane region" description="Helical" evidence="15">
    <location>
        <begin position="67"/>
        <end position="89"/>
    </location>
</feature>
<evidence type="ECO:0000256" key="1">
    <source>
        <dbReference type="ARBA" id="ARBA00004429"/>
    </source>
</evidence>
<evidence type="ECO:0000313" key="17">
    <source>
        <dbReference type="Proteomes" id="UP000617555"/>
    </source>
</evidence>
<organism evidence="16 17">
    <name type="scientific">Shewanella inventionis</name>
    <dbReference type="NCBI Taxonomy" id="1738770"/>
    <lineage>
        <taxon>Bacteria</taxon>
        <taxon>Pseudomonadati</taxon>
        <taxon>Pseudomonadota</taxon>
        <taxon>Gammaproteobacteria</taxon>
        <taxon>Alteromonadales</taxon>
        <taxon>Shewanellaceae</taxon>
        <taxon>Shewanella</taxon>
    </lineage>
</organism>
<dbReference type="HAMAP" id="MF_00286">
    <property type="entry name" value="DsbB"/>
    <property type="match status" value="1"/>
</dbReference>
<comment type="caution">
    <text evidence="16">The sequence shown here is derived from an EMBL/GenBank/DDBJ whole genome shotgun (WGS) entry which is preliminary data.</text>
</comment>
<dbReference type="EMBL" id="BMII01000014">
    <property type="protein sequence ID" value="GGB58694.1"/>
    <property type="molecule type" value="Genomic_DNA"/>
</dbReference>
<dbReference type="SUPFAM" id="SSF158442">
    <property type="entry name" value="DsbB-like"/>
    <property type="match status" value="1"/>
</dbReference>
<dbReference type="RefSeq" id="WP_188739139.1">
    <property type="nucleotide sequence ID" value="NZ_BMII01000014.1"/>
</dbReference>